<evidence type="ECO:0000313" key="2">
    <source>
        <dbReference type="Proteomes" id="UP000061018"/>
    </source>
</evidence>
<dbReference type="Proteomes" id="UP000061018">
    <property type="component" value="Chromosome"/>
</dbReference>
<name>A0A0K2B4Y4_STRA7</name>
<protein>
    <submittedName>
        <fullName evidence="1">Uncharacterized protein</fullName>
    </submittedName>
</protein>
<dbReference type="AlphaFoldDB" id="A0A0K2B4Y4"/>
<accession>A0A0K2B4Y4</accession>
<sequence>MAIAYDERVNLGQLLSPDPTAIVNVDVGHVTCPTRDVGRLIAYTTARDMPCRVWAAGDRGGNGHRSPG</sequence>
<dbReference type="KEGG" id="samb:SAM23877_7419"/>
<evidence type="ECO:0000313" key="1">
    <source>
        <dbReference type="EMBL" id="AKZ60460.1"/>
    </source>
</evidence>
<proteinExistence type="predicted"/>
<gene>
    <name evidence="1" type="ORF">SAM23877_7419</name>
</gene>
<organism evidence="1 2">
    <name type="scientific">Streptomyces ambofaciens (strain ATCC 23877 / 3486 / DSM 40053 / JCM 4204 / NBRC 12836 / NRRL B-2516)</name>
    <dbReference type="NCBI Taxonomy" id="278992"/>
    <lineage>
        <taxon>Bacteria</taxon>
        <taxon>Bacillati</taxon>
        <taxon>Actinomycetota</taxon>
        <taxon>Actinomycetes</taxon>
        <taxon>Kitasatosporales</taxon>
        <taxon>Streptomycetaceae</taxon>
        <taxon>Streptomyces</taxon>
    </lineage>
</organism>
<reference evidence="2" key="1">
    <citation type="journal article" date="2015" name="J. Biotechnol.">
        <title>Complete genome sequence of Streptomyces ambofaciens ATCC 23877, the spiramycin producer.</title>
        <authorList>
            <person name="Thibessard A."/>
            <person name="Haas D."/>
            <person name="Gerbaud C."/>
            <person name="Aigle B."/>
            <person name="Lautru S."/>
            <person name="Pernodet J.L."/>
            <person name="Leblond P."/>
        </authorList>
    </citation>
    <scope>NUCLEOTIDE SEQUENCE [LARGE SCALE GENOMIC DNA]</scope>
    <source>
        <strain evidence="2">ATCC 23877 / 3486 / DSM 40053 / JCM 4204 / NBRC 12836 / NRRL B-2516</strain>
    </source>
</reference>
<dbReference type="EMBL" id="CP012382">
    <property type="protein sequence ID" value="AKZ60460.1"/>
    <property type="molecule type" value="Genomic_DNA"/>
</dbReference>